<dbReference type="PANTHER" id="PTHR21522">
    <property type="entry name" value="PROTON CHANNEL OTOP"/>
    <property type="match status" value="1"/>
</dbReference>
<protein>
    <submittedName>
        <fullName evidence="13">Uncharacterized protein</fullName>
    </submittedName>
</protein>
<evidence type="ECO:0000256" key="10">
    <source>
        <dbReference type="ARBA" id="ARBA00023303"/>
    </source>
</evidence>
<dbReference type="GO" id="GO:0005886">
    <property type="term" value="C:plasma membrane"/>
    <property type="evidence" value="ECO:0007669"/>
    <property type="project" value="UniProtKB-SubCell"/>
</dbReference>
<evidence type="ECO:0000256" key="9">
    <source>
        <dbReference type="ARBA" id="ARBA00023136"/>
    </source>
</evidence>
<evidence type="ECO:0000256" key="7">
    <source>
        <dbReference type="ARBA" id="ARBA00022989"/>
    </source>
</evidence>
<dbReference type="InterPro" id="IPR004878">
    <property type="entry name" value="Otopetrin"/>
</dbReference>
<reference evidence="13 14" key="1">
    <citation type="submission" date="2013-05" db="EMBL/GenBank/DDBJ databases">
        <title>Draft genome of the parasitic nematode Anyclostoma ceylanicum.</title>
        <authorList>
            <person name="Mitreva M."/>
        </authorList>
    </citation>
    <scope>NUCLEOTIDE SEQUENCE [LARGE SCALE GENOMIC DNA]</scope>
</reference>
<dbReference type="Pfam" id="PF03189">
    <property type="entry name" value="Otopetrin"/>
    <property type="match status" value="1"/>
</dbReference>
<feature type="transmembrane region" description="Helical" evidence="12">
    <location>
        <begin position="190"/>
        <end position="211"/>
    </location>
</feature>
<feature type="region of interest" description="Disordered" evidence="11">
    <location>
        <begin position="85"/>
        <end position="104"/>
    </location>
</feature>
<keyword evidence="14" id="KW-1185">Reference proteome</keyword>
<keyword evidence="8" id="KW-0406">Ion transport</keyword>
<evidence type="ECO:0000256" key="2">
    <source>
        <dbReference type="ARBA" id="ARBA00006513"/>
    </source>
</evidence>
<keyword evidence="7 12" id="KW-1133">Transmembrane helix</keyword>
<evidence type="ECO:0000256" key="5">
    <source>
        <dbReference type="ARBA" id="ARBA00022692"/>
    </source>
</evidence>
<keyword evidence="5 12" id="KW-0812">Transmembrane</keyword>
<comment type="subcellular location">
    <subcellularLocation>
        <location evidence="1">Cell membrane</location>
        <topology evidence="1">Multi-pass membrane protein</topology>
    </subcellularLocation>
</comment>
<name>A0A0D6L7Y3_9BILA</name>
<dbReference type="Proteomes" id="UP000054495">
    <property type="component" value="Unassembled WGS sequence"/>
</dbReference>
<keyword evidence="9 12" id="KW-0472">Membrane</keyword>
<keyword evidence="3" id="KW-0813">Transport</keyword>
<evidence type="ECO:0000256" key="6">
    <source>
        <dbReference type="ARBA" id="ARBA00022781"/>
    </source>
</evidence>
<keyword evidence="10" id="KW-0407">Ion channel</keyword>
<evidence type="ECO:0000256" key="12">
    <source>
        <dbReference type="SAM" id="Phobius"/>
    </source>
</evidence>
<evidence type="ECO:0000256" key="1">
    <source>
        <dbReference type="ARBA" id="ARBA00004651"/>
    </source>
</evidence>
<evidence type="ECO:0000313" key="13">
    <source>
        <dbReference type="EMBL" id="EPB67674.1"/>
    </source>
</evidence>
<evidence type="ECO:0000256" key="11">
    <source>
        <dbReference type="SAM" id="MobiDB-lite"/>
    </source>
</evidence>
<dbReference type="PANTHER" id="PTHR21522:SF33">
    <property type="entry name" value="OTOPETRIN-2"/>
    <property type="match status" value="1"/>
</dbReference>
<accession>A0A0D6L7Y3</accession>
<gene>
    <name evidence="13" type="ORF">ANCCEY_13230</name>
</gene>
<feature type="transmembrane region" description="Helical" evidence="12">
    <location>
        <begin position="143"/>
        <end position="162"/>
    </location>
</feature>
<evidence type="ECO:0000256" key="8">
    <source>
        <dbReference type="ARBA" id="ARBA00023065"/>
    </source>
</evidence>
<evidence type="ECO:0000256" key="4">
    <source>
        <dbReference type="ARBA" id="ARBA00022475"/>
    </source>
</evidence>
<organism evidence="13 14">
    <name type="scientific">Ancylostoma ceylanicum</name>
    <dbReference type="NCBI Taxonomy" id="53326"/>
    <lineage>
        <taxon>Eukaryota</taxon>
        <taxon>Metazoa</taxon>
        <taxon>Ecdysozoa</taxon>
        <taxon>Nematoda</taxon>
        <taxon>Chromadorea</taxon>
        <taxon>Rhabditida</taxon>
        <taxon>Rhabditina</taxon>
        <taxon>Rhabditomorpha</taxon>
        <taxon>Strongyloidea</taxon>
        <taxon>Ancylostomatidae</taxon>
        <taxon>Ancylostomatinae</taxon>
        <taxon>Ancylostoma</taxon>
    </lineage>
</organism>
<dbReference type="GO" id="GO:0015252">
    <property type="term" value="F:proton channel activity"/>
    <property type="evidence" value="ECO:0007669"/>
    <property type="project" value="InterPro"/>
</dbReference>
<keyword evidence="4" id="KW-1003">Cell membrane</keyword>
<keyword evidence="6" id="KW-0375">Hydrogen ion transport</keyword>
<dbReference type="EMBL" id="KE125605">
    <property type="protein sequence ID" value="EPB67674.1"/>
    <property type="molecule type" value="Genomic_DNA"/>
</dbReference>
<comment type="similarity">
    <text evidence="2">Belongs to the otopetrin family.</text>
</comment>
<evidence type="ECO:0000313" key="14">
    <source>
        <dbReference type="Proteomes" id="UP000054495"/>
    </source>
</evidence>
<proteinExistence type="inferred from homology"/>
<evidence type="ECO:0000256" key="3">
    <source>
        <dbReference type="ARBA" id="ARBA00022448"/>
    </source>
</evidence>
<sequence>MTYAYRQQFPEAKLMEGLLGKSLKHPRVSFNCQVVVFGFAARALSNSVLFTNDGHRGRLCENIQEEQNETQHPQQQPSCRMMAREKCDSGDDNNGGSVRSAGKMGEISRQDSTLSFESIDDSNEMKNSAEETWKQSKEAKASLLTALTAFYSLFLTIFALVLELSHLLSGEEQREINMKDMLSITGHHTAARFGTMHLIAANLWTWIRYVLMEEGVMEKEISTSSQRSDA</sequence>
<dbReference type="AlphaFoldDB" id="A0A0D6L7Y3"/>